<accession>A0AA41QLV5</accession>
<organism evidence="3 4">
    <name type="scientific">Paradevosia shaoguanensis</name>
    <dbReference type="NCBI Taxonomy" id="1335043"/>
    <lineage>
        <taxon>Bacteria</taxon>
        <taxon>Pseudomonadati</taxon>
        <taxon>Pseudomonadota</taxon>
        <taxon>Alphaproteobacteria</taxon>
        <taxon>Hyphomicrobiales</taxon>
        <taxon>Devosiaceae</taxon>
        <taxon>Paradevosia</taxon>
    </lineage>
</organism>
<reference evidence="3" key="1">
    <citation type="submission" date="2022-03" db="EMBL/GenBank/DDBJ databases">
        <title>The complete genome sequence of a Methyloterrigena soli.</title>
        <authorList>
            <person name="Zi Z."/>
        </authorList>
    </citation>
    <scope>NUCLEOTIDE SEQUENCE</scope>
    <source>
        <strain evidence="3">M48</strain>
    </source>
</reference>
<feature type="domain" description="GFO/IDH/MocA-like oxidoreductase" evidence="2">
    <location>
        <begin position="133"/>
        <end position="254"/>
    </location>
</feature>
<dbReference type="InterPro" id="IPR036291">
    <property type="entry name" value="NAD(P)-bd_dom_sf"/>
</dbReference>
<feature type="domain" description="Gfo/Idh/MocA-like oxidoreductase N-terminal" evidence="1">
    <location>
        <begin position="4"/>
        <end position="120"/>
    </location>
</feature>
<dbReference type="InterPro" id="IPR055170">
    <property type="entry name" value="GFO_IDH_MocA-like_dom"/>
</dbReference>
<dbReference type="RefSeq" id="WP_281734979.1">
    <property type="nucleotide sequence ID" value="NZ_JAKETQ010000001.1"/>
</dbReference>
<sequence length="343" mass="36431">MNTLRVGLVGLGMAVQPHAQALLELRDEVEVLACYSPTASRREAFAERYGLPVVADLDAVMANPAIDAVLILTPPASHLDLVRSATAHGKHILLEKPLDLTTARAEEIVALADQAQVKLAIVLQNRFRPASLALAEIIADGRLGSLISASARLDNWRPQSYYDEPGRGTLARDGGGVLMTQAIHTLDLLLSYTGLPDELAGYAATSPVHRMETEDIAACVMHFANGAMGTISATTCAYPGLPERIELIGSRGTAILTGAELKAHFHDGTTVSAGDPNAGSGAGAQIMGFGHTLHKALITDFATAIRENRSPKITGHAALRAHDLIDAILTSSTERRPIQPRQR</sequence>
<dbReference type="Proteomes" id="UP001156140">
    <property type="component" value="Unassembled WGS sequence"/>
</dbReference>
<dbReference type="SUPFAM" id="SSF51735">
    <property type="entry name" value="NAD(P)-binding Rossmann-fold domains"/>
    <property type="match status" value="1"/>
</dbReference>
<evidence type="ECO:0000259" key="1">
    <source>
        <dbReference type="Pfam" id="PF01408"/>
    </source>
</evidence>
<evidence type="ECO:0000259" key="2">
    <source>
        <dbReference type="Pfam" id="PF22725"/>
    </source>
</evidence>
<dbReference type="PANTHER" id="PTHR43708">
    <property type="entry name" value="CONSERVED EXPRESSED OXIDOREDUCTASE (EUROFUNG)"/>
    <property type="match status" value="1"/>
</dbReference>
<dbReference type="InterPro" id="IPR051317">
    <property type="entry name" value="Gfo/Idh/MocA_oxidoreduct"/>
</dbReference>
<dbReference type="Gene3D" id="3.40.50.720">
    <property type="entry name" value="NAD(P)-binding Rossmann-like Domain"/>
    <property type="match status" value="1"/>
</dbReference>
<dbReference type="InterPro" id="IPR000683">
    <property type="entry name" value="Gfo/Idh/MocA-like_OxRdtase_N"/>
</dbReference>
<dbReference type="PANTHER" id="PTHR43708:SF8">
    <property type="entry name" value="OXIDOREDUCTASE"/>
    <property type="match status" value="1"/>
</dbReference>
<dbReference type="EMBL" id="JALAZD010000001">
    <property type="protein sequence ID" value="MCI0125886.1"/>
    <property type="molecule type" value="Genomic_DNA"/>
</dbReference>
<gene>
    <name evidence="3" type="ORF">ML536_03495</name>
</gene>
<dbReference type="Pfam" id="PF22725">
    <property type="entry name" value="GFO_IDH_MocA_C3"/>
    <property type="match status" value="1"/>
</dbReference>
<dbReference type="AlphaFoldDB" id="A0AA41QLV5"/>
<evidence type="ECO:0000313" key="4">
    <source>
        <dbReference type="Proteomes" id="UP001156140"/>
    </source>
</evidence>
<protein>
    <submittedName>
        <fullName evidence="3">Gfo/Idh/MocA family oxidoreductase</fullName>
    </submittedName>
</protein>
<comment type="caution">
    <text evidence="3">The sequence shown here is derived from an EMBL/GenBank/DDBJ whole genome shotgun (WGS) entry which is preliminary data.</text>
</comment>
<dbReference type="SUPFAM" id="SSF55347">
    <property type="entry name" value="Glyceraldehyde-3-phosphate dehydrogenase-like, C-terminal domain"/>
    <property type="match status" value="1"/>
</dbReference>
<proteinExistence type="predicted"/>
<dbReference type="Pfam" id="PF01408">
    <property type="entry name" value="GFO_IDH_MocA"/>
    <property type="match status" value="1"/>
</dbReference>
<keyword evidence="4" id="KW-1185">Reference proteome</keyword>
<evidence type="ECO:0000313" key="3">
    <source>
        <dbReference type="EMBL" id="MCI0125886.1"/>
    </source>
</evidence>
<name>A0AA41QLV5_9HYPH</name>
<dbReference type="Gene3D" id="3.30.360.10">
    <property type="entry name" value="Dihydrodipicolinate Reductase, domain 2"/>
    <property type="match status" value="1"/>
</dbReference>
<dbReference type="GO" id="GO:0000166">
    <property type="term" value="F:nucleotide binding"/>
    <property type="evidence" value="ECO:0007669"/>
    <property type="project" value="InterPro"/>
</dbReference>